<dbReference type="Proteomes" id="UP001169719">
    <property type="component" value="Unassembled WGS sequence"/>
</dbReference>
<proteinExistence type="predicted"/>
<evidence type="ECO:0000313" key="2">
    <source>
        <dbReference type="Proteomes" id="UP001169719"/>
    </source>
</evidence>
<dbReference type="EMBL" id="JAUEOZ010000003">
    <property type="protein sequence ID" value="MDN2483991.1"/>
    <property type="molecule type" value="Genomic_DNA"/>
</dbReference>
<gene>
    <name evidence="1" type="ORF">QWJ08_21785</name>
</gene>
<sequence>MPYQAIEQTLSISRLSTYRNTVQSLLGENCLETAIELYEWNADVSANMLVAIHIYEVALRNAISNAIELRYGVNWPLNIAFQNSLPRWQKNELLGLDEVQNYQSVGKVLPELRPVWYENMFRPAHNVRLWRPFFQQVFPNTVGLTPDQAVVRLKDSCFKIRKLRNRIAHHEPIFGHPTLHQIYPLIIETVEWRCNHTKQWLDSIERVTELLSNPVI</sequence>
<name>A0ABT7Y7L4_9VIBR</name>
<reference evidence="1" key="1">
    <citation type="submission" date="2024-05" db="EMBL/GenBank/DDBJ databases">
        <title>Genome Sequences of Four Agar- Degrading Marine Bacteria.</title>
        <authorList>
            <person name="Phillips E.K."/>
            <person name="Shaffer J.C."/>
            <person name="Henson M.W."/>
            <person name="Temperton B."/>
            <person name="Thrash C.J."/>
            <person name="Martin M.O."/>
        </authorList>
    </citation>
    <scope>NUCLEOTIDE SEQUENCE</scope>
    <source>
        <strain evidence="1">EKP203</strain>
    </source>
</reference>
<dbReference type="RefSeq" id="WP_182039536.1">
    <property type="nucleotide sequence ID" value="NZ_JAUEOZ010000003.1"/>
</dbReference>
<evidence type="ECO:0000313" key="1">
    <source>
        <dbReference type="EMBL" id="MDN2483991.1"/>
    </source>
</evidence>
<accession>A0ABT7Y7L4</accession>
<protein>
    <submittedName>
        <fullName evidence="1">Abi family protein</fullName>
    </submittedName>
</protein>
<keyword evidence="2" id="KW-1185">Reference proteome</keyword>
<comment type="caution">
    <text evidence="1">The sequence shown here is derived from an EMBL/GenBank/DDBJ whole genome shotgun (WGS) entry which is preliminary data.</text>
</comment>
<organism evidence="1 2">
    <name type="scientific">Vibrio agarivorans</name>
    <dbReference type="NCBI Taxonomy" id="153622"/>
    <lineage>
        <taxon>Bacteria</taxon>
        <taxon>Pseudomonadati</taxon>
        <taxon>Pseudomonadota</taxon>
        <taxon>Gammaproteobacteria</taxon>
        <taxon>Vibrionales</taxon>
        <taxon>Vibrionaceae</taxon>
        <taxon>Vibrio</taxon>
    </lineage>
</organism>